<dbReference type="FunFam" id="2.40.110.10:FF:000011">
    <property type="entry name" value="Acyl-CoA dehydrogenase FadE34"/>
    <property type="match status" value="1"/>
</dbReference>
<reference evidence="10 11" key="1">
    <citation type="submission" date="2016-10" db="EMBL/GenBank/DDBJ databases">
        <authorList>
            <person name="de Groot N.N."/>
        </authorList>
    </citation>
    <scope>NUCLEOTIDE SEQUENCE [LARGE SCALE GENOMIC DNA]</scope>
    <source>
        <strain evidence="10 11">CGMCC 4.3143</strain>
    </source>
</reference>
<dbReference type="Gene3D" id="1.20.140.10">
    <property type="entry name" value="Butyryl-CoA Dehydrogenase, subunit A, domain 3"/>
    <property type="match status" value="1"/>
</dbReference>
<dbReference type="InterPro" id="IPR037069">
    <property type="entry name" value="AcylCoA_DH/ox_N_sf"/>
</dbReference>
<dbReference type="OrthoDB" id="3964153at2"/>
<keyword evidence="3 6" id="KW-0285">Flavoprotein</keyword>
<dbReference type="Gene3D" id="1.10.540.10">
    <property type="entry name" value="Acyl-CoA dehydrogenase/oxidase, N-terminal domain"/>
    <property type="match status" value="1"/>
</dbReference>
<dbReference type="GO" id="GO:0016627">
    <property type="term" value="F:oxidoreductase activity, acting on the CH-CH group of donors"/>
    <property type="evidence" value="ECO:0007669"/>
    <property type="project" value="InterPro"/>
</dbReference>
<dbReference type="InterPro" id="IPR009075">
    <property type="entry name" value="AcylCo_DH/oxidase_C"/>
</dbReference>
<keyword evidence="11" id="KW-1185">Reference proteome</keyword>
<feature type="domain" description="Acyl-CoA oxidase/dehydrogenase middle" evidence="8">
    <location>
        <begin position="125"/>
        <end position="219"/>
    </location>
</feature>
<proteinExistence type="inferred from homology"/>
<evidence type="ECO:0000313" key="10">
    <source>
        <dbReference type="EMBL" id="SDG36883.1"/>
    </source>
</evidence>
<feature type="domain" description="Acyl-CoA dehydrogenase/oxidase C-terminal" evidence="7">
    <location>
        <begin position="231"/>
        <end position="378"/>
    </location>
</feature>
<name>A0A1G7TNG3_PSEOR</name>
<keyword evidence="5 6" id="KW-0560">Oxidoreductase</keyword>
<dbReference type="GO" id="GO:0050660">
    <property type="term" value="F:flavin adenine dinucleotide binding"/>
    <property type="evidence" value="ECO:0007669"/>
    <property type="project" value="InterPro"/>
</dbReference>
<dbReference type="InterPro" id="IPR052161">
    <property type="entry name" value="Mycobact_Acyl-CoA_DH"/>
</dbReference>
<gene>
    <name evidence="10" type="ORF">SAMN05216377_11188</name>
</gene>
<dbReference type="Pfam" id="PF02771">
    <property type="entry name" value="Acyl-CoA_dh_N"/>
    <property type="match status" value="1"/>
</dbReference>
<dbReference type="Proteomes" id="UP000198967">
    <property type="component" value="Unassembled WGS sequence"/>
</dbReference>
<evidence type="ECO:0000256" key="1">
    <source>
        <dbReference type="ARBA" id="ARBA00001974"/>
    </source>
</evidence>
<accession>A0A1G7TNG3</accession>
<evidence type="ECO:0000259" key="9">
    <source>
        <dbReference type="Pfam" id="PF02771"/>
    </source>
</evidence>
<dbReference type="InterPro" id="IPR006091">
    <property type="entry name" value="Acyl-CoA_Oxase/DH_mid-dom"/>
</dbReference>
<evidence type="ECO:0000256" key="4">
    <source>
        <dbReference type="ARBA" id="ARBA00022827"/>
    </source>
</evidence>
<keyword evidence="4 6" id="KW-0274">FAD</keyword>
<dbReference type="SUPFAM" id="SSF56645">
    <property type="entry name" value="Acyl-CoA dehydrogenase NM domain-like"/>
    <property type="match status" value="1"/>
</dbReference>
<dbReference type="STRING" id="366584.SAMN05216377_11188"/>
<organism evidence="10 11">
    <name type="scientific">Pseudonocardia oroxyli</name>
    <dbReference type="NCBI Taxonomy" id="366584"/>
    <lineage>
        <taxon>Bacteria</taxon>
        <taxon>Bacillati</taxon>
        <taxon>Actinomycetota</taxon>
        <taxon>Actinomycetes</taxon>
        <taxon>Pseudonocardiales</taxon>
        <taxon>Pseudonocardiaceae</taxon>
        <taxon>Pseudonocardia</taxon>
    </lineage>
</organism>
<dbReference type="InterPro" id="IPR013786">
    <property type="entry name" value="AcylCoA_DH/ox_N"/>
</dbReference>
<dbReference type="GO" id="GO:0005886">
    <property type="term" value="C:plasma membrane"/>
    <property type="evidence" value="ECO:0007669"/>
    <property type="project" value="TreeGrafter"/>
</dbReference>
<evidence type="ECO:0000256" key="6">
    <source>
        <dbReference type="RuleBase" id="RU362125"/>
    </source>
</evidence>
<evidence type="ECO:0000313" key="11">
    <source>
        <dbReference type="Proteomes" id="UP000198967"/>
    </source>
</evidence>
<dbReference type="EMBL" id="FNBE01000011">
    <property type="protein sequence ID" value="SDG36883.1"/>
    <property type="molecule type" value="Genomic_DNA"/>
</dbReference>
<dbReference type="InterPro" id="IPR009100">
    <property type="entry name" value="AcylCoA_DH/oxidase_NM_dom_sf"/>
</dbReference>
<dbReference type="PANTHER" id="PTHR43292">
    <property type="entry name" value="ACYL-COA DEHYDROGENASE"/>
    <property type="match status" value="1"/>
</dbReference>
<dbReference type="PANTHER" id="PTHR43292:SF4">
    <property type="entry name" value="ACYL-COA DEHYDROGENASE FADE34"/>
    <property type="match status" value="1"/>
</dbReference>
<dbReference type="InterPro" id="IPR046373">
    <property type="entry name" value="Acyl-CoA_Oxase/DH_mid-dom_sf"/>
</dbReference>
<dbReference type="Pfam" id="PF00441">
    <property type="entry name" value="Acyl-CoA_dh_1"/>
    <property type="match status" value="1"/>
</dbReference>
<sequence length="400" mass="43201">MSADTAPPRAAGTSDEDLAELGALLAGLDLPPEDPESIEASRSYLQALAPGGWLVPGWPAEWGGRGANGATAARIRSALRKGPAPDIYPFFVGVYMVGPTLLAHGDDSQRARWLPPLIRGQHVWCQMFSEPGAGSDLANVSTRAERTEDGWRLRGQKVWTSRGPYADWAICLARTDPEVPKHDGLTMFAVKMDAPGVTVRPLRQMNGDEHFSEVFVDDVEIPDSHRIGEVGQGWKIALGVLSHERSSIGAVVGKARPAARDVVPRWLQALAKSGTLADPVRCDEAMSLYVELEVTRLAGARSAARTRAAGRPGPEASGHKIRVSDSRKRRAYVLTRLLGAEGLGTGHRSYYDLLTAPSHSLRGGTDEIQRNIVAERVLGLPAEPRLDRGVPWSTSRRGVT</sequence>
<protein>
    <submittedName>
        <fullName evidence="10">Acyl-CoA dehydrogenase</fullName>
    </submittedName>
</protein>
<evidence type="ECO:0000259" key="8">
    <source>
        <dbReference type="Pfam" id="PF02770"/>
    </source>
</evidence>
<evidence type="ECO:0000256" key="3">
    <source>
        <dbReference type="ARBA" id="ARBA00022630"/>
    </source>
</evidence>
<dbReference type="Gene3D" id="2.40.110.10">
    <property type="entry name" value="Butyryl-CoA Dehydrogenase, subunit A, domain 2"/>
    <property type="match status" value="1"/>
</dbReference>
<dbReference type="AlphaFoldDB" id="A0A1G7TNG3"/>
<dbReference type="SUPFAM" id="SSF47203">
    <property type="entry name" value="Acyl-CoA dehydrogenase C-terminal domain-like"/>
    <property type="match status" value="1"/>
</dbReference>
<comment type="cofactor">
    <cofactor evidence="1 6">
        <name>FAD</name>
        <dbReference type="ChEBI" id="CHEBI:57692"/>
    </cofactor>
</comment>
<evidence type="ECO:0000259" key="7">
    <source>
        <dbReference type="Pfam" id="PF00441"/>
    </source>
</evidence>
<evidence type="ECO:0000256" key="2">
    <source>
        <dbReference type="ARBA" id="ARBA00009347"/>
    </source>
</evidence>
<dbReference type="Pfam" id="PF02770">
    <property type="entry name" value="Acyl-CoA_dh_M"/>
    <property type="match status" value="1"/>
</dbReference>
<evidence type="ECO:0000256" key="5">
    <source>
        <dbReference type="ARBA" id="ARBA00023002"/>
    </source>
</evidence>
<dbReference type="RefSeq" id="WP_093085968.1">
    <property type="nucleotide sequence ID" value="NZ_FNBE01000011.1"/>
</dbReference>
<comment type="similarity">
    <text evidence="2 6">Belongs to the acyl-CoA dehydrogenase family.</text>
</comment>
<dbReference type="InterPro" id="IPR036250">
    <property type="entry name" value="AcylCo_DH-like_C"/>
</dbReference>
<feature type="domain" description="Acyl-CoA dehydrogenase/oxidase N-terminal" evidence="9">
    <location>
        <begin position="41"/>
        <end position="121"/>
    </location>
</feature>